<dbReference type="SUPFAM" id="SSF51735">
    <property type="entry name" value="NAD(P)-binding Rossmann-fold domains"/>
    <property type="match status" value="1"/>
</dbReference>
<gene>
    <name evidence="1" type="ORF">DAEQUDRAFT_763956</name>
</gene>
<dbReference type="Pfam" id="PF00106">
    <property type="entry name" value="adh_short"/>
    <property type="match status" value="1"/>
</dbReference>
<sequence>MPSYVVVGGSRGIGLALAQQLATSAENTVFVTVRNKSGSTHLNELVAKSTLSNIHVLEADVTDHRALKAAAADVAKVTGGSLDVLIHGAARTEMTNMLRGMTDYEDDDKLDAEFLDSAMNAFLPLLRRGSAKKIVIIGGEGGTSEFVWKMRVSGMAAFGTTKAAEHLVALKYAVLLEPEGFTVVGICPGFVDTSSTAVEKPDDTAMSAIAGFITRLQAISTNLKSFTPEEAAKRFLNLVDSISTKDNGSFIEYIEYKKES</sequence>
<evidence type="ECO:0000313" key="1">
    <source>
        <dbReference type="EMBL" id="KZT71363.1"/>
    </source>
</evidence>
<dbReference type="Gene3D" id="3.40.50.720">
    <property type="entry name" value="NAD(P)-binding Rossmann-like Domain"/>
    <property type="match status" value="1"/>
</dbReference>
<dbReference type="PANTHER" id="PTHR45458">
    <property type="entry name" value="SHORT-CHAIN DEHYDROGENASE/REDUCTASE SDR"/>
    <property type="match status" value="1"/>
</dbReference>
<proteinExistence type="predicted"/>
<protein>
    <submittedName>
        <fullName evidence="1">NAD(P)-binding protein</fullName>
    </submittedName>
</protein>
<dbReference type="AlphaFoldDB" id="A0A165S011"/>
<dbReference type="InterPro" id="IPR002347">
    <property type="entry name" value="SDR_fam"/>
</dbReference>
<reference evidence="1 2" key="1">
    <citation type="journal article" date="2016" name="Mol. Biol. Evol.">
        <title>Comparative Genomics of Early-Diverging Mushroom-Forming Fungi Provides Insights into the Origins of Lignocellulose Decay Capabilities.</title>
        <authorList>
            <person name="Nagy L.G."/>
            <person name="Riley R."/>
            <person name="Tritt A."/>
            <person name="Adam C."/>
            <person name="Daum C."/>
            <person name="Floudas D."/>
            <person name="Sun H."/>
            <person name="Yadav J.S."/>
            <person name="Pangilinan J."/>
            <person name="Larsson K.H."/>
            <person name="Matsuura K."/>
            <person name="Barry K."/>
            <person name="Labutti K."/>
            <person name="Kuo R."/>
            <person name="Ohm R.A."/>
            <person name="Bhattacharya S.S."/>
            <person name="Shirouzu T."/>
            <person name="Yoshinaga Y."/>
            <person name="Martin F.M."/>
            <person name="Grigoriev I.V."/>
            <person name="Hibbett D.S."/>
        </authorList>
    </citation>
    <scope>NUCLEOTIDE SEQUENCE [LARGE SCALE GENOMIC DNA]</scope>
    <source>
        <strain evidence="1 2">L-15889</strain>
    </source>
</reference>
<accession>A0A165S011</accession>
<dbReference type="GO" id="GO:0016616">
    <property type="term" value="F:oxidoreductase activity, acting on the CH-OH group of donors, NAD or NADP as acceptor"/>
    <property type="evidence" value="ECO:0007669"/>
    <property type="project" value="TreeGrafter"/>
</dbReference>
<dbReference type="PRINTS" id="PR00081">
    <property type="entry name" value="GDHRDH"/>
</dbReference>
<name>A0A165S011_9APHY</name>
<dbReference type="InterPro" id="IPR036291">
    <property type="entry name" value="NAD(P)-bd_dom_sf"/>
</dbReference>
<dbReference type="EMBL" id="KV429046">
    <property type="protein sequence ID" value="KZT71363.1"/>
    <property type="molecule type" value="Genomic_DNA"/>
</dbReference>
<organism evidence="1 2">
    <name type="scientific">Daedalea quercina L-15889</name>
    <dbReference type="NCBI Taxonomy" id="1314783"/>
    <lineage>
        <taxon>Eukaryota</taxon>
        <taxon>Fungi</taxon>
        <taxon>Dikarya</taxon>
        <taxon>Basidiomycota</taxon>
        <taxon>Agaricomycotina</taxon>
        <taxon>Agaricomycetes</taxon>
        <taxon>Polyporales</taxon>
        <taxon>Fomitopsis</taxon>
    </lineage>
</organism>
<evidence type="ECO:0000313" key="2">
    <source>
        <dbReference type="Proteomes" id="UP000076727"/>
    </source>
</evidence>
<dbReference type="OrthoDB" id="9876299at2759"/>
<dbReference type="InterPro" id="IPR052184">
    <property type="entry name" value="SDR_enzymes"/>
</dbReference>
<dbReference type="PANTHER" id="PTHR45458:SF1">
    <property type="entry name" value="SHORT CHAIN DEHYDROGENASE"/>
    <property type="match status" value="1"/>
</dbReference>
<keyword evidence="2" id="KW-1185">Reference proteome</keyword>
<dbReference type="Proteomes" id="UP000076727">
    <property type="component" value="Unassembled WGS sequence"/>
</dbReference>